<evidence type="ECO:0000313" key="3">
    <source>
        <dbReference type="Proteomes" id="UP000179807"/>
    </source>
</evidence>
<dbReference type="PANTHER" id="PTHR34230:SF2">
    <property type="entry name" value="SPINDLE ASSEMBLY ABNORMAL PROTEIN 6 N-TERMINAL DOMAIN-CONTAINING PROTEIN"/>
    <property type="match status" value="1"/>
</dbReference>
<feature type="domain" description="Spindle assembly abnormal protein 6 N-terminal" evidence="1">
    <location>
        <begin position="26"/>
        <end position="141"/>
    </location>
</feature>
<dbReference type="EMBL" id="MLAK01000210">
    <property type="protein sequence ID" value="OHT15603.1"/>
    <property type="molecule type" value="Genomic_DNA"/>
</dbReference>
<dbReference type="RefSeq" id="XP_068368739.1">
    <property type="nucleotide sequence ID" value="XM_068514311.1"/>
</dbReference>
<dbReference type="Gene3D" id="2.170.210.20">
    <property type="entry name" value="Spindle assembly abnormal protein 6, N-terminal domain"/>
    <property type="match status" value="1"/>
</dbReference>
<proteinExistence type="predicted"/>
<name>A0A1J4KWI6_9EUKA</name>
<dbReference type="Proteomes" id="UP000179807">
    <property type="component" value="Unassembled WGS sequence"/>
</dbReference>
<dbReference type="Pfam" id="PF16531">
    <property type="entry name" value="SAS-6_N"/>
    <property type="match status" value="1"/>
</dbReference>
<dbReference type="OrthoDB" id="10566284at2759"/>
<evidence type="ECO:0000313" key="2">
    <source>
        <dbReference type="EMBL" id="OHT15603.1"/>
    </source>
</evidence>
<evidence type="ECO:0000259" key="1">
    <source>
        <dbReference type="Pfam" id="PF16531"/>
    </source>
</evidence>
<dbReference type="AlphaFoldDB" id="A0A1J4KWI6"/>
<accession>A0A1J4KWI6</accession>
<dbReference type="PANTHER" id="PTHR34230">
    <property type="entry name" value="ASSEMBLY ABNORMAL PROTEIN 6, PUTATIVE-RELATED"/>
    <property type="match status" value="1"/>
</dbReference>
<comment type="caution">
    <text evidence="2">The sequence shown here is derived from an EMBL/GenBank/DDBJ whole genome shotgun (WGS) entry which is preliminary data.</text>
</comment>
<protein>
    <recommendedName>
        <fullName evidence="1">Spindle assembly abnormal protein 6 N-terminal domain-containing protein</fullName>
    </recommendedName>
</protein>
<dbReference type="InterPro" id="IPR038558">
    <property type="entry name" value="SAS-6_N_sf"/>
</dbReference>
<organism evidence="2 3">
    <name type="scientific">Tritrichomonas foetus</name>
    <dbReference type="NCBI Taxonomy" id="1144522"/>
    <lineage>
        <taxon>Eukaryota</taxon>
        <taxon>Metamonada</taxon>
        <taxon>Parabasalia</taxon>
        <taxon>Tritrichomonadida</taxon>
        <taxon>Tritrichomonadidae</taxon>
        <taxon>Tritrichomonas</taxon>
    </lineage>
</organism>
<dbReference type="GeneID" id="94849015"/>
<dbReference type="InterPro" id="IPR032396">
    <property type="entry name" value="SAS-6_N"/>
</dbReference>
<gene>
    <name evidence="2" type="ORF">TRFO_42441</name>
</gene>
<sequence length="200" mass="24053">MSYTGSEEQFEEQYPHPITLENFQIHYQEDLVVTKIEQDIILHFLVASSLDGNSIRVEITDENDIYYVDFFEVTPENYPDFIKQQKFKKCKYEQFVENIVRLLENIRTNRSAYRAFYDDNCTLSLQQQLEFKRVEIFKLPFEEIERSHDYTVAQAQFRYSQKLARYEDGVQRLEELFEHVQERNPQLCAQLKKGSKYGQK</sequence>
<reference evidence="2" key="1">
    <citation type="submission" date="2016-10" db="EMBL/GenBank/DDBJ databases">
        <authorList>
            <person name="Benchimol M."/>
            <person name="Almeida L.G."/>
            <person name="Vasconcelos A.T."/>
            <person name="Perreira-Neves A."/>
            <person name="Rosa I.A."/>
            <person name="Tasca T."/>
            <person name="Bogo M.R."/>
            <person name="de Souza W."/>
        </authorList>
    </citation>
    <scope>NUCLEOTIDE SEQUENCE [LARGE SCALE GENOMIC DNA]</scope>
    <source>
        <strain evidence="2">K</strain>
    </source>
</reference>
<dbReference type="VEuPathDB" id="TrichDB:TRFO_42441"/>
<keyword evidence="3" id="KW-1185">Reference proteome</keyword>